<evidence type="ECO:0000313" key="3">
    <source>
        <dbReference type="Proteomes" id="UP001642540"/>
    </source>
</evidence>
<evidence type="ECO:0000313" key="2">
    <source>
        <dbReference type="EMBL" id="CAL8117461.1"/>
    </source>
</evidence>
<dbReference type="InterPro" id="IPR001810">
    <property type="entry name" value="F-box_dom"/>
</dbReference>
<gene>
    <name evidence="2" type="ORF">ODALV1_LOCUS17705</name>
</gene>
<dbReference type="Pfam" id="PF12937">
    <property type="entry name" value="F-box-like"/>
    <property type="match status" value="1"/>
</dbReference>
<protein>
    <recommendedName>
        <fullName evidence="1">F-box domain-containing protein</fullName>
    </recommendedName>
</protein>
<evidence type="ECO:0000259" key="1">
    <source>
        <dbReference type="PROSITE" id="PS50181"/>
    </source>
</evidence>
<dbReference type="SUPFAM" id="SSF81383">
    <property type="entry name" value="F-box domain"/>
    <property type="match status" value="1"/>
</dbReference>
<reference evidence="2 3" key="1">
    <citation type="submission" date="2024-08" db="EMBL/GenBank/DDBJ databases">
        <authorList>
            <person name="Cucini C."/>
            <person name="Frati F."/>
        </authorList>
    </citation>
    <scope>NUCLEOTIDE SEQUENCE [LARGE SCALE GENOMIC DNA]</scope>
</reference>
<proteinExistence type="predicted"/>
<organism evidence="2 3">
    <name type="scientific">Orchesella dallaii</name>
    <dbReference type="NCBI Taxonomy" id="48710"/>
    <lineage>
        <taxon>Eukaryota</taxon>
        <taxon>Metazoa</taxon>
        <taxon>Ecdysozoa</taxon>
        <taxon>Arthropoda</taxon>
        <taxon>Hexapoda</taxon>
        <taxon>Collembola</taxon>
        <taxon>Entomobryomorpha</taxon>
        <taxon>Entomobryoidea</taxon>
        <taxon>Orchesellidae</taxon>
        <taxon>Orchesellinae</taxon>
        <taxon>Orchesella</taxon>
    </lineage>
</organism>
<dbReference type="Proteomes" id="UP001642540">
    <property type="component" value="Unassembled WGS sequence"/>
</dbReference>
<accession>A0ABP1R1T7</accession>
<comment type="caution">
    <text evidence="2">The sequence shown here is derived from an EMBL/GenBank/DDBJ whole genome shotgun (WGS) entry which is preliminary data.</text>
</comment>
<feature type="domain" description="F-box" evidence="1">
    <location>
        <begin position="15"/>
        <end position="68"/>
    </location>
</feature>
<sequence>MVPTTRSEKIDQMNSRGMEDVPNEVLQNIFGRFETKSELLNLRMVCRRWASNVTEILGNRTNAQFREWNPVIQTPDKKEYFIQKVMIPTNIHTKFSKKEAIFPHNLVKELNPFPTNSVSLVATKLDAEFDERQFNPGENKIGLLPLLRAHGANLKTLSLEISDNYARLKIDPTILFAELSNLKSVKIKNCTTSGKLDCSQQIRRPHIEVGNVVTTLKNLGVRSCGDNLVNWLLYTFFSNLETLELEFVSVLPFVKGNYSKADAINKLKSLKLYRIDLQFETEEWCAMELKNLMRLTINFLQTSTKDISRFIAKHRETLTELSYNSELFDNPQSSKSNGNTATQKPIIFPLINKLCLFVLKDIYRKHNTKMITKCFPNLKILQLVYFFKLTKEHMDDACHISEILQLCSHIKKVEVMFCPSFIEYQMVHCHTYERENM</sequence>
<dbReference type="Gene3D" id="3.80.10.10">
    <property type="entry name" value="Ribonuclease Inhibitor"/>
    <property type="match status" value="1"/>
</dbReference>
<name>A0ABP1R1T7_9HEXA</name>
<dbReference type="EMBL" id="CAXLJM020000054">
    <property type="protein sequence ID" value="CAL8117461.1"/>
    <property type="molecule type" value="Genomic_DNA"/>
</dbReference>
<dbReference type="CDD" id="cd09917">
    <property type="entry name" value="F-box_SF"/>
    <property type="match status" value="1"/>
</dbReference>
<dbReference type="PROSITE" id="PS50181">
    <property type="entry name" value="FBOX"/>
    <property type="match status" value="1"/>
</dbReference>
<keyword evidence="3" id="KW-1185">Reference proteome</keyword>
<dbReference type="InterPro" id="IPR032675">
    <property type="entry name" value="LRR_dom_sf"/>
</dbReference>
<dbReference type="InterPro" id="IPR036047">
    <property type="entry name" value="F-box-like_dom_sf"/>
</dbReference>